<dbReference type="Pfam" id="PF15377">
    <property type="entry name" value="DUF4604"/>
    <property type="match status" value="1"/>
</dbReference>
<feature type="compositionally biased region" description="Basic and acidic residues" evidence="1">
    <location>
        <begin position="72"/>
        <end position="95"/>
    </location>
</feature>
<evidence type="ECO:0000259" key="2">
    <source>
        <dbReference type="Pfam" id="PF15377"/>
    </source>
</evidence>
<dbReference type="InterPro" id="IPR040219">
    <property type="entry name" value="KIAA1143-like"/>
</dbReference>
<dbReference type="AlphaFoldDB" id="A0AAD5XQY5"/>
<protein>
    <recommendedName>
        <fullName evidence="2">DUF4604 domain-containing protein</fullName>
    </recommendedName>
</protein>
<evidence type="ECO:0000313" key="4">
    <source>
        <dbReference type="Proteomes" id="UP001212152"/>
    </source>
</evidence>
<feature type="region of interest" description="Disordered" evidence="1">
    <location>
        <begin position="1"/>
        <end position="153"/>
    </location>
</feature>
<dbReference type="InterPro" id="IPR027911">
    <property type="entry name" value="DUF4604"/>
</dbReference>
<dbReference type="Proteomes" id="UP001212152">
    <property type="component" value="Unassembled WGS sequence"/>
</dbReference>
<evidence type="ECO:0000313" key="3">
    <source>
        <dbReference type="EMBL" id="KAJ3179340.1"/>
    </source>
</evidence>
<keyword evidence="4" id="KW-1185">Reference proteome</keyword>
<comment type="caution">
    <text evidence="3">The sequence shown here is derived from an EMBL/GenBank/DDBJ whole genome shotgun (WGS) entry which is preliminary data.</text>
</comment>
<dbReference type="PANTHER" id="PTHR31195:SF2">
    <property type="entry name" value="GEO02494P1"/>
    <property type="match status" value="1"/>
</dbReference>
<sequence>MSEPDKKMNFKARQSLQFQAHTPNFLRMLQSGGVGGTSRETDRELPNFEDDDSGPDAPEGDEEGPQIVVEKGITDMEVRRFRGEADPPARKRGLADDDDNTAASLDDKAGEEEPQDDGKIKFRRLKIASTNAPSGASEKRRKLTEKKKAAMSGVKKVKNAKLLSFGEDEG</sequence>
<feature type="domain" description="DUF4604" evidence="2">
    <location>
        <begin position="15"/>
        <end position="169"/>
    </location>
</feature>
<dbReference type="PANTHER" id="PTHR31195">
    <property type="entry name" value="GEO02494P1"/>
    <property type="match status" value="1"/>
</dbReference>
<gene>
    <name evidence="3" type="ORF">HDU87_002949</name>
</gene>
<name>A0AAD5XQY5_9FUNG</name>
<evidence type="ECO:0000256" key="1">
    <source>
        <dbReference type="SAM" id="MobiDB-lite"/>
    </source>
</evidence>
<organism evidence="3 4">
    <name type="scientific">Geranomyces variabilis</name>
    <dbReference type="NCBI Taxonomy" id="109894"/>
    <lineage>
        <taxon>Eukaryota</taxon>
        <taxon>Fungi</taxon>
        <taxon>Fungi incertae sedis</taxon>
        <taxon>Chytridiomycota</taxon>
        <taxon>Chytridiomycota incertae sedis</taxon>
        <taxon>Chytridiomycetes</taxon>
        <taxon>Spizellomycetales</taxon>
        <taxon>Powellomycetaceae</taxon>
        <taxon>Geranomyces</taxon>
    </lineage>
</organism>
<reference evidence="3" key="1">
    <citation type="submission" date="2020-05" db="EMBL/GenBank/DDBJ databases">
        <title>Phylogenomic resolution of chytrid fungi.</title>
        <authorList>
            <person name="Stajich J.E."/>
            <person name="Amses K."/>
            <person name="Simmons R."/>
            <person name="Seto K."/>
            <person name="Myers J."/>
            <person name="Bonds A."/>
            <person name="Quandt C.A."/>
            <person name="Barry K."/>
            <person name="Liu P."/>
            <person name="Grigoriev I."/>
            <person name="Longcore J.E."/>
            <person name="James T.Y."/>
        </authorList>
    </citation>
    <scope>NUCLEOTIDE SEQUENCE</scope>
    <source>
        <strain evidence="3">JEL0379</strain>
    </source>
</reference>
<dbReference type="EMBL" id="JADGJQ010000021">
    <property type="protein sequence ID" value="KAJ3179340.1"/>
    <property type="molecule type" value="Genomic_DNA"/>
</dbReference>
<feature type="compositionally biased region" description="Polar residues" evidence="1">
    <location>
        <begin position="12"/>
        <end position="22"/>
    </location>
</feature>
<feature type="compositionally biased region" description="Acidic residues" evidence="1">
    <location>
        <begin position="47"/>
        <end position="64"/>
    </location>
</feature>
<proteinExistence type="predicted"/>
<accession>A0AAD5XQY5</accession>